<protein>
    <submittedName>
        <fullName evidence="2">Uncharacterized protein</fullName>
    </submittedName>
</protein>
<dbReference type="OrthoDB" id="676979at2759"/>
<name>F8PSK3_SERL3</name>
<evidence type="ECO:0000313" key="2">
    <source>
        <dbReference type="EMBL" id="EGO00762.1"/>
    </source>
</evidence>
<gene>
    <name evidence="2" type="ORF">SERLA73DRAFT_133795</name>
</gene>
<keyword evidence="3" id="KW-1185">Reference proteome</keyword>
<feature type="region of interest" description="Disordered" evidence="1">
    <location>
        <begin position="40"/>
        <end position="63"/>
    </location>
</feature>
<dbReference type="HOGENOM" id="CLU_2127071_0_0_1"/>
<organism evidence="3">
    <name type="scientific">Serpula lacrymans var. lacrymans (strain S7.3)</name>
    <name type="common">Dry rot fungus</name>
    <dbReference type="NCBI Taxonomy" id="936435"/>
    <lineage>
        <taxon>Eukaryota</taxon>
        <taxon>Fungi</taxon>
        <taxon>Dikarya</taxon>
        <taxon>Basidiomycota</taxon>
        <taxon>Agaricomycotina</taxon>
        <taxon>Agaricomycetes</taxon>
        <taxon>Agaricomycetidae</taxon>
        <taxon>Boletales</taxon>
        <taxon>Coniophorineae</taxon>
        <taxon>Serpulaceae</taxon>
        <taxon>Serpula</taxon>
    </lineage>
</organism>
<dbReference type="AlphaFoldDB" id="F8PSK3"/>
<dbReference type="STRING" id="936435.F8PSK3"/>
<dbReference type="EMBL" id="GL945478">
    <property type="protein sequence ID" value="EGO00762.1"/>
    <property type="molecule type" value="Genomic_DNA"/>
</dbReference>
<feature type="non-terminal residue" evidence="2">
    <location>
        <position position="114"/>
    </location>
</feature>
<dbReference type="Proteomes" id="UP000008063">
    <property type="component" value="Unassembled WGS sequence"/>
</dbReference>
<dbReference type="InParanoid" id="F8PSK3"/>
<accession>F8PSK3</accession>
<evidence type="ECO:0000256" key="1">
    <source>
        <dbReference type="SAM" id="MobiDB-lite"/>
    </source>
</evidence>
<sequence length="114" mass="12925">MSSKFREHLSISLPTTNLHVEKSQFSPASTVAPSRFSISSKSIMRNSSPKDIEAGVQTPSPGGVRDRFTKLFFDIRTLGQDSELDSQPKLQQWPPLHVEKRRCNCHTKSDKQRK</sequence>
<reference evidence="3" key="1">
    <citation type="journal article" date="2011" name="Science">
        <title>The plant cell wall-decomposing machinery underlies the functional diversity of forest fungi.</title>
        <authorList>
            <person name="Eastwood D.C."/>
            <person name="Floudas D."/>
            <person name="Binder M."/>
            <person name="Majcherczyk A."/>
            <person name="Schneider P."/>
            <person name="Aerts A."/>
            <person name="Asiegbu F.O."/>
            <person name="Baker S.E."/>
            <person name="Barry K."/>
            <person name="Bendiksby M."/>
            <person name="Blumentritt M."/>
            <person name="Coutinho P.M."/>
            <person name="Cullen D."/>
            <person name="de Vries R.P."/>
            <person name="Gathman A."/>
            <person name="Goodell B."/>
            <person name="Henrissat B."/>
            <person name="Ihrmark K."/>
            <person name="Kauserud H."/>
            <person name="Kohler A."/>
            <person name="LaButti K."/>
            <person name="Lapidus A."/>
            <person name="Lavin J.L."/>
            <person name="Lee Y.-H."/>
            <person name="Lindquist E."/>
            <person name="Lilly W."/>
            <person name="Lucas S."/>
            <person name="Morin E."/>
            <person name="Murat C."/>
            <person name="Oguiza J.A."/>
            <person name="Park J."/>
            <person name="Pisabarro A.G."/>
            <person name="Riley R."/>
            <person name="Rosling A."/>
            <person name="Salamov A."/>
            <person name="Schmidt O."/>
            <person name="Schmutz J."/>
            <person name="Skrede I."/>
            <person name="Stenlid J."/>
            <person name="Wiebenga A."/>
            <person name="Xie X."/>
            <person name="Kuees U."/>
            <person name="Hibbett D.S."/>
            <person name="Hoffmeister D."/>
            <person name="Hoegberg N."/>
            <person name="Martin F."/>
            <person name="Grigoriev I.V."/>
            <person name="Watkinson S.C."/>
        </authorList>
    </citation>
    <scope>NUCLEOTIDE SEQUENCE [LARGE SCALE GENOMIC DNA]</scope>
    <source>
        <strain evidence="3">strain S7.3</strain>
    </source>
</reference>
<proteinExistence type="predicted"/>
<evidence type="ECO:0000313" key="3">
    <source>
        <dbReference type="Proteomes" id="UP000008063"/>
    </source>
</evidence>